<dbReference type="AlphaFoldDB" id="A0A7I9VL69"/>
<keyword evidence="3" id="KW-1185">Reference proteome</keyword>
<evidence type="ECO:0008006" key="4">
    <source>
        <dbReference type="Google" id="ProtNLM"/>
    </source>
</evidence>
<reference evidence="3" key="1">
    <citation type="journal article" date="2020" name="Appl. Environ. Microbiol.">
        <title>Diazotrophic Anaeromyxobacter Isolates from Soils.</title>
        <authorList>
            <person name="Masuda Y."/>
            <person name="Yamanaka H."/>
            <person name="Xu Z.X."/>
            <person name="Shiratori Y."/>
            <person name="Aono T."/>
            <person name="Amachi S."/>
            <person name="Senoo K."/>
            <person name="Itoh H."/>
        </authorList>
    </citation>
    <scope>NUCLEOTIDE SEQUENCE [LARGE SCALE GENOMIC DNA]</scope>
    <source>
        <strain evidence="3">R267</strain>
    </source>
</reference>
<accession>A0A7I9VL69</accession>
<protein>
    <recommendedName>
        <fullName evidence="4">Outer membrane beta-barrel porin/alpha-amylase</fullName>
    </recommendedName>
</protein>
<sequence>MKQVLRAVAACALALASTAAHATPSTTFWTPATTYVQPYLVPHVTYDTYVSERSAFQNDYGLTVGFLPFEKLQGEVGIDSFMPGLAQTNLYLNAKLGVPEGALGDWAPGLSAGILGVGFKSDVSDFDILHLEIGKTFPIVGNLVVGGYYGLNDKLLVSSTGDKQRAGLLAAWTSPDLVLNLTGLNKITFMADVQTGKNAFGAVGGGIGLYFTPSIDLLTGPVFFFDSNATTQLAGPGIAPGANRPDFLWTVQLDVDFDLRPAKVASR</sequence>
<gene>
    <name evidence="2" type="ORF">AMYX_19050</name>
</gene>
<dbReference type="RefSeq" id="WP_176064646.1">
    <property type="nucleotide sequence ID" value="NZ_BJTG01000004.1"/>
</dbReference>
<evidence type="ECO:0000256" key="1">
    <source>
        <dbReference type="SAM" id="SignalP"/>
    </source>
</evidence>
<feature type="chain" id="PRO_5029755804" description="Outer membrane beta-barrel porin/alpha-amylase" evidence="1">
    <location>
        <begin position="23"/>
        <end position="267"/>
    </location>
</feature>
<dbReference type="Proteomes" id="UP000503640">
    <property type="component" value="Unassembled WGS sequence"/>
</dbReference>
<comment type="caution">
    <text evidence="2">The sequence shown here is derived from an EMBL/GenBank/DDBJ whole genome shotgun (WGS) entry which is preliminary data.</text>
</comment>
<dbReference type="EMBL" id="BJTG01000004">
    <property type="protein sequence ID" value="GEJ57164.1"/>
    <property type="molecule type" value="Genomic_DNA"/>
</dbReference>
<organism evidence="2 3">
    <name type="scientific">Anaeromyxobacter diazotrophicus</name>
    <dbReference type="NCBI Taxonomy" id="2590199"/>
    <lineage>
        <taxon>Bacteria</taxon>
        <taxon>Pseudomonadati</taxon>
        <taxon>Myxococcota</taxon>
        <taxon>Myxococcia</taxon>
        <taxon>Myxococcales</taxon>
        <taxon>Cystobacterineae</taxon>
        <taxon>Anaeromyxobacteraceae</taxon>
        <taxon>Anaeromyxobacter</taxon>
    </lineage>
</organism>
<evidence type="ECO:0000313" key="3">
    <source>
        <dbReference type="Proteomes" id="UP000503640"/>
    </source>
</evidence>
<feature type="signal peptide" evidence="1">
    <location>
        <begin position="1"/>
        <end position="22"/>
    </location>
</feature>
<name>A0A7I9VL69_9BACT</name>
<keyword evidence="1" id="KW-0732">Signal</keyword>
<evidence type="ECO:0000313" key="2">
    <source>
        <dbReference type="EMBL" id="GEJ57164.1"/>
    </source>
</evidence>
<proteinExistence type="predicted"/>